<evidence type="ECO:0000256" key="4">
    <source>
        <dbReference type="ARBA" id="ARBA00022847"/>
    </source>
</evidence>
<keyword evidence="5 7" id="KW-1133">Transmembrane helix</keyword>
<accession>A0AAV5UTJ0</accession>
<dbReference type="AlphaFoldDB" id="A0AAV5UTJ0"/>
<evidence type="ECO:0000313" key="8">
    <source>
        <dbReference type="EMBL" id="GMT09084.1"/>
    </source>
</evidence>
<feature type="transmembrane region" description="Helical" evidence="7">
    <location>
        <begin position="133"/>
        <end position="158"/>
    </location>
</feature>
<dbReference type="InterPro" id="IPR037272">
    <property type="entry name" value="SNS_sf"/>
</dbReference>
<keyword evidence="2" id="KW-0813">Transport</keyword>
<gene>
    <name evidence="8" type="ORF">PFISCL1PPCAC_382</name>
</gene>
<reference evidence="8" key="1">
    <citation type="submission" date="2023-10" db="EMBL/GenBank/DDBJ databases">
        <title>Genome assembly of Pristionchus species.</title>
        <authorList>
            <person name="Yoshida K."/>
            <person name="Sommer R.J."/>
        </authorList>
    </citation>
    <scope>NUCLEOTIDE SEQUENCE</scope>
    <source>
        <strain evidence="8">RS5133</strain>
    </source>
</reference>
<evidence type="ECO:0000256" key="1">
    <source>
        <dbReference type="ARBA" id="ARBA00004141"/>
    </source>
</evidence>
<evidence type="ECO:0000256" key="3">
    <source>
        <dbReference type="ARBA" id="ARBA00022692"/>
    </source>
</evidence>
<evidence type="ECO:0000256" key="2">
    <source>
        <dbReference type="ARBA" id="ARBA00022448"/>
    </source>
</evidence>
<feature type="transmembrane region" description="Helical" evidence="7">
    <location>
        <begin position="91"/>
        <end position="112"/>
    </location>
</feature>
<dbReference type="GO" id="GO:0005886">
    <property type="term" value="C:plasma membrane"/>
    <property type="evidence" value="ECO:0007669"/>
    <property type="project" value="TreeGrafter"/>
</dbReference>
<dbReference type="PANTHER" id="PTHR11616:SF326">
    <property type="entry name" value="SODIUM-DEPENDENT TRANSPORTER SNF-5"/>
    <property type="match status" value="1"/>
</dbReference>
<evidence type="ECO:0000313" key="9">
    <source>
        <dbReference type="Proteomes" id="UP001432322"/>
    </source>
</evidence>
<evidence type="ECO:0000256" key="7">
    <source>
        <dbReference type="SAM" id="Phobius"/>
    </source>
</evidence>
<feature type="transmembrane region" description="Helical" evidence="7">
    <location>
        <begin position="58"/>
        <end position="85"/>
    </location>
</feature>
<dbReference type="InterPro" id="IPR000175">
    <property type="entry name" value="Na/ntran_symport"/>
</dbReference>
<keyword evidence="3 7" id="KW-0812">Transmembrane</keyword>
<dbReference type="PROSITE" id="PS50267">
    <property type="entry name" value="NA_NEUROTRAN_SYMP_3"/>
    <property type="match status" value="1"/>
</dbReference>
<comment type="caution">
    <text evidence="8">The sequence shown here is derived from an EMBL/GenBank/DDBJ whole genome shotgun (WGS) entry which is preliminary data.</text>
</comment>
<feature type="non-terminal residue" evidence="8">
    <location>
        <position position="1"/>
    </location>
</feature>
<dbReference type="GO" id="GO:0043005">
    <property type="term" value="C:neuron projection"/>
    <property type="evidence" value="ECO:0007669"/>
    <property type="project" value="TreeGrafter"/>
</dbReference>
<keyword evidence="9" id="KW-1185">Reference proteome</keyword>
<dbReference type="Proteomes" id="UP001432322">
    <property type="component" value="Unassembled WGS sequence"/>
</dbReference>
<keyword evidence="6 7" id="KW-0472">Membrane</keyword>
<protein>
    <submittedName>
        <fullName evidence="8">Uncharacterized protein</fullName>
    </submittedName>
</protein>
<proteinExistence type="predicted"/>
<name>A0AAV5UTJ0_9BILA</name>
<comment type="subcellular location">
    <subcellularLocation>
        <location evidence="1">Membrane</location>
        <topology evidence="1">Multi-pass membrane protein</topology>
    </subcellularLocation>
</comment>
<dbReference type="Pfam" id="PF00209">
    <property type="entry name" value="SNF"/>
    <property type="match status" value="1"/>
</dbReference>
<dbReference type="PANTHER" id="PTHR11616">
    <property type="entry name" value="SODIUM/CHLORIDE DEPENDENT TRANSPORTER"/>
    <property type="match status" value="1"/>
</dbReference>
<evidence type="ECO:0000256" key="5">
    <source>
        <dbReference type="ARBA" id="ARBA00022989"/>
    </source>
</evidence>
<dbReference type="SUPFAM" id="SSF161070">
    <property type="entry name" value="SNF-like"/>
    <property type="match status" value="1"/>
</dbReference>
<dbReference type="GO" id="GO:0005332">
    <property type="term" value="F:gamma-aminobutyric acid:sodium:chloride symporter activity"/>
    <property type="evidence" value="ECO:0007669"/>
    <property type="project" value="TreeGrafter"/>
</dbReference>
<organism evidence="8 9">
    <name type="scientific">Pristionchus fissidentatus</name>
    <dbReference type="NCBI Taxonomy" id="1538716"/>
    <lineage>
        <taxon>Eukaryota</taxon>
        <taxon>Metazoa</taxon>
        <taxon>Ecdysozoa</taxon>
        <taxon>Nematoda</taxon>
        <taxon>Chromadorea</taxon>
        <taxon>Rhabditida</taxon>
        <taxon>Rhabditina</taxon>
        <taxon>Diplogasteromorpha</taxon>
        <taxon>Diplogasteroidea</taxon>
        <taxon>Neodiplogasteridae</taxon>
        <taxon>Pristionchus</taxon>
    </lineage>
</organism>
<evidence type="ECO:0000256" key="6">
    <source>
        <dbReference type="ARBA" id="ARBA00023136"/>
    </source>
</evidence>
<feature type="transmembrane region" description="Helical" evidence="7">
    <location>
        <begin position="21"/>
        <end position="46"/>
    </location>
</feature>
<sequence>IYYQYFPEVIGDLDFESLWSFLFYTMLLAIGISTFFGLLETPICALTDQFKFCRNHRLLTSSALCLFGLLAGLIQCTKVGYHIFYILDVRVLTLVAEVIVGFQLLTVVCYGPRNFYRDISASIGKRTNLFGQFVSPYGVLIRICQFVISPILLVFATVSLQWTVFVSFRI</sequence>
<dbReference type="EMBL" id="BTSY01000001">
    <property type="protein sequence ID" value="GMT09084.1"/>
    <property type="molecule type" value="Genomic_DNA"/>
</dbReference>
<keyword evidence="4" id="KW-0769">Symport</keyword>